<feature type="domain" description="Peptidase M10 metallopeptidase" evidence="6">
    <location>
        <begin position="145"/>
        <end position="230"/>
    </location>
</feature>
<comment type="caution">
    <text evidence="7">The sequence shown here is derived from an EMBL/GenBank/DDBJ whole genome shotgun (WGS) entry which is preliminary data.</text>
</comment>
<evidence type="ECO:0000313" key="8">
    <source>
        <dbReference type="Proteomes" id="UP001207654"/>
    </source>
</evidence>
<dbReference type="InterPro" id="IPR024079">
    <property type="entry name" value="MetalloPept_cat_dom_sf"/>
</dbReference>
<dbReference type="NCBIfam" id="NF041905">
    <property type="entry name" value="MXAN_2677_2678"/>
    <property type="match status" value="1"/>
</dbReference>
<dbReference type="EMBL" id="JAPNKA010000001">
    <property type="protein sequence ID" value="MCY1076617.1"/>
    <property type="molecule type" value="Genomic_DNA"/>
</dbReference>
<dbReference type="Pfam" id="PF00413">
    <property type="entry name" value="Peptidase_M10"/>
    <property type="match status" value="1"/>
</dbReference>
<dbReference type="GO" id="GO:0008237">
    <property type="term" value="F:metallopeptidase activity"/>
    <property type="evidence" value="ECO:0007669"/>
    <property type="project" value="UniProtKB-KW"/>
</dbReference>
<evidence type="ECO:0000256" key="3">
    <source>
        <dbReference type="ARBA" id="ARBA00022801"/>
    </source>
</evidence>
<keyword evidence="3 7" id="KW-0378">Hydrolase</keyword>
<dbReference type="InterPro" id="IPR001818">
    <property type="entry name" value="Pept_M10_metallopeptidase"/>
</dbReference>
<keyword evidence="2" id="KW-0479">Metal-binding</keyword>
<feature type="signal peptide" evidence="5">
    <location>
        <begin position="1"/>
        <end position="22"/>
    </location>
</feature>
<evidence type="ECO:0000256" key="4">
    <source>
        <dbReference type="ARBA" id="ARBA00022833"/>
    </source>
</evidence>
<gene>
    <name evidence="7" type="ORF">OV287_19250</name>
</gene>
<evidence type="ECO:0000256" key="5">
    <source>
        <dbReference type="SAM" id="SignalP"/>
    </source>
</evidence>
<keyword evidence="7" id="KW-0482">Metalloprotease</keyword>
<evidence type="ECO:0000313" key="7">
    <source>
        <dbReference type="EMBL" id="MCY1076617.1"/>
    </source>
</evidence>
<feature type="chain" id="PRO_5046311498" evidence="5">
    <location>
        <begin position="23"/>
        <end position="318"/>
    </location>
</feature>
<evidence type="ECO:0000256" key="1">
    <source>
        <dbReference type="ARBA" id="ARBA00022670"/>
    </source>
</evidence>
<dbReference type="Gene3D" id="3.40.390.10">
    <property type="entry name" value="Collagenase (Catalytic Domain)"/>
    <property type="match status" value="1"/>
</dbReference>
<keyword evidence="5" id="KW-0732">Signal</keyword>
<keyword evidence="8" id="KW-1185">Reference proteome</keyword>
<dbReference type="EC" id="3.4.24.-" evidence="7"/>
<name>A0ABT4A4P2_9BACT</name>
<organism evidence="7 8">
    <name type="scientific">Archangium lansingense</name>
    <dbReference type="NCBI Taxonomy" id="2995310"/>
    <lineage>
        <taxon>Bacteria</taxon>
        <taxon>Pseudomonadati</taxon>
        <taxon>Myxococcota</taxon>
        <taxon>Myxococcia</taxon>
        <taxon>Myxococcales</taxon>
        <taxon>Cystobacterineae</taxon>
        <taxon>Archangiaceae</taxon>
        <taxon>Archangium</taxon>
    </lineage>
</organism>
<keyword evidence="1" id="KW-0645">Protease</keyword>
<sequence>MRRSLSWLALAALALSAPAAEAQTYRRTLVPGRPFCVLWPGRDYVYRLDAAGSRRTPGDSEFAALEAAFSSWRAVSETCSDFTFTRGPDIQNPQVGYLKDTPEKNENVITFREADCNDVVPPEDPCIESDTCANAYSCWDHGSAVIGLTTTTFSFRTAYILDADVEFNASDNGRGFLFTTVDSPMCDGAQSSDCVVTDVQNTATHEFGHVVGLDHVDVLGSTMEPTAPPGETHKRIIDAGSAAGFCDAYPRGLPPTQCGERPDLGRHFQAVSQGPGIGCAAAPQALFPAAALLGLLALGRRRERPGGRGAAASRSRSA</sequence>
<evidence type="ECO:0000259" key="6">
    <source>
        <dbReference type="Pfam" id="PF00413"/>
    </source>
</evidence>
<dbReference type="Proteomes" id="UP001207654">
    <property type="component" value="Unassembled WGS sequence"/>
</dbReference>
<proteinExistence type="predicted"/>
<reference evidence="7 8" key="1">
    <citation type="submission" date="2022-11" db="EMBL/GenBank/DDBJ databases">
        <title>Minimal conservation of predation-associated metabolite biosynthetic gene clusters underscores biosynthetic potential of Myxococcota including descriptions for ten novel species: Archangium lansinium sp. nov., Myxococcus landrumus sp. nov., Nannocystis bai.</title>
        <authorList>
            <person name="Ahearne A."/>
            <person name="Stevens C."/>
            <person name="Phillips K."/>
        </authorList>
    </citation>
    <scope>NUCLEOTIDE SEQUENCE [LARGE SCALE GENOMIC DNA]</scope>
    <source>
        <strain evidence="7 8">MIWBW</strain>
    </source>
</reference>
<dbReference type="RefSeq" id="WP_267535495.1">
    <property type="nucleotide sequence ID" value="NZ_JAPNKA010000001.1"/>
</dbReference>
<keyword evidence="4" id="KW-0862">Zinc</keyword>
<protein>
    <submittedName>
        <fullName evidence="7">Matrixin family metalloprotease</fullName>
        <ecNumber evidence="7">3.4.24.-</ecNumber>
    </submittedName>
</protein>
<dbReference type="SUPFAM" id="SSF55486">
    <property type="entry name" value="Metalloproteases ('zincins'), catalytic domain"/>
    <property type="match status" value="1"/>
</dbReference>
<accession>A0ABT4A4P2</accession>
<evidence type="ECO:0000256" key="2">
    <source>
        <dbReference type="ARBA" id="ARBA00022723"/>
    </source>
</evidence>